<dbReference type="Proteomes" id="UP000571950">
    <property type="component" value="Unassembled WGS sequence"/>
</dbReference>
<dbReference type="InterPro" id="IPR050259">
    <property type="entry name" value="SDR"/>
</dbReference>
<dbReference type="RefSeq" id="WP_188072915.1">
    <property type="nucleotide sequence ID" value="NZ_JACIDT010000011.1"/>
</dbReference>
<accession>A0A7W6BI98</accession>
<comment type="caution">
    <text evidence="2">The sequence shown here is derived from an EMBL/GenBank/DDBJ whole genome shotgun (WGS) entry which is preliminary data.</text>
</comment>
<organism evidence="2 3">
    <name type="scientific">Sphingobium jiangsuense</name>
    <dbReference type="NCBI Taxonomy" id="870476"/>
    <lineage>
        <taxon>Bacteria</taxon>
        <taxon>Pseudomonadati</taxon>
        <taxon>Pseudomonadota</taxon>
        <taxon>Alphaproteobacteria</taxon>
        <taxon>Sphingomonadales</taxon>
        <taxon>Sphingomonadaceae</taxon>
        <taxon>Sphingobium</taxon>
    </lineage>
</organism>
<proteinExistence type="inferred from homology"/>
<name>A0A7W6BI98_9SPHN</name>
<protein>
    <submittedName>
        <fullName evidence="2">NAD(P)-dependent dehydrogenase (Short-subunit alcohol dehydrogenase family)</fullName>
    </submittedName>
</protein>
<evidence type="ECO:0000313" key="2">
    <source>
        <dbReference type="EMBL" id="MBB3927423.1"/>
    </source>
</evidence>
<dbReference type="Gene3D" id="3.40.50.720">
    <property type="entry name" value="NAD(P)-binding Rossmann-like Domain"/>
    <property type="match status" value="1"/>
</dbReference>
<dbReference type="CDD" id="cd05233">
    <property type="entry name" value="SDR_c"/>
    <property type="match status" value="1"/>
</dbReference>
<dbReference type="PRINTS" id="PR00081">
    <property type="entry name" value="GDHRDH"/>
</dbReference>
<dbReference type="SUPFAM" id="SSF51735">
    <property type="entry name" value="NAD(P)-binding Rossmann-fold domains"/>
    <property type="match status" value="1"/>
</dbReference>
<evidence type="ECO:0000313" key="3">
    <source>
        <dbReference type="Proteomes" id="UP000571950"/>
    </source>
</evidence>
<dbReference type="InterPro" id="IPR036291">
    <property type="entry name" value="NAD(P)-bd_dom_sf"/>
</dbReference>
<evidence type="ECO:0000256" key="1">
    <source>
        <dbReference type="ARBA" id="ARBA00006484"/>
    </source>
</evidence>
<dbReference type="PANTHER" id="PTHR42879:SF2">
    <property type="entry name" value="3-OXOACYL-[ACYL-CARRIER-PROTEIN] REDUCTASE FABG"/>
    <property type="match status" value="1"/>
</dbReference>
<sequence>MSARLDGEVAFVTGGGRGLGRGMAEALAQAGAAVAVTARSVGEIEATAAAIEAAGGRAIAIRCDVTDRASVEAAFARTREQLSAPTLLVNNAGVQGPLGPIGDVDPAGWWAAQQVHVLGALHCITAALPAMLAAGRGRVITVASQAGTFVAPNASAYAIAKAALIRLTEHVDAERRAAGIRAFAIQPGTILTDMSAQTLSSPDARSHAAPLVALLENVTPEASEAAMRKLQALTVDLASGRFDALAGRYLDVDWDLPALLAAEGGEA</sequence>
<gene>
    <name evidence="2" type="ORF">GGR43_003152</name>
</gene>
<dbReference type="PANTHER" id="PTHR42879">
    <property type="entry name" value="3-OXOACYL-(ACYL-CARRIER-PROTEIN) REDUCTASE"/>
    <property type="match status" value="1"/>
</dbReference>
<reference evidence="2 3" key="1">
    <citation type="submission" date="2020-08" db="EMBL/GenBank/DDBJ databases">
        <title>Genomic Encyclopedia of Type Strains, Phase IV (KMG-IV): sequencing the most valuable type-strain genomes for metagenomic binning, comparative biology and taxonomic classification.</title>
        <authorList>
            <person name="Goeker M."/>
        </authorList>
    </citation>
    <scope>NUCLEOTIDE SEQUENCE [LARGE SCALE GENOMIC DNA]</scope>
    <source>
        <strain evidence="2 3">DSM 26189</strain>
    </source>
</reference>
<dbReference type="InterPro" id="IPR002347">
    <property type="entry name" value="SDR_fam"/>
</dbReference>
<dbReference type="Pfam" id="PF00106">
    <property type="entry name" value="adh_short"/>
    <property type="match status" value="1"/>
</dbReference>
<dbReference type="EMBL" id="JACIDT010000011">
    <property type="protein sequence ID" value="MBB3927423.1"/>
    <property type="molecule type" value="Genomic_DNA"/>
</dbReference>
<comment type="similarity">
    <text evidence="1">Belongs to the short-chain dehydrogenases/reductases (SDR) family.</text>
</comment>
<keyword evidence="3" id="KW-1185">Reference proteome</keyword>
<dbReference type="AlphaFoldDB" id="A0A7W6BI98"/>